<dbReference type="SUPFAM" id="SSF52972">
    <property type="entry name" value="ITPase-like"/>
    <property type="match status" value="1"/>
</dbReference>
<gene>
    <name evidence="16" type="ORF">FOZ60_016460</name>
</gene>
<dbReference type="GO" id="GO:0035870">
    <property type="term" value="F:dITP diphosphatase activity"/>
    <property type="evidence" value="ECO:0007669"/>
    <property type="project" value="UniProtKB-UniRule"/>
</dbReference>
<dbReference type="GO" id="GO:0036220">
    <property type="term" value="F:ITP diphosphatase activity"/>
    <property type="evidence" value="ECO:0007669"/>
    <property type="project" value="UniProtKB-UniRule"/>
</dbReference>
<comment type="function">
    <text evidence="13">Pyrophosphatase that hydrolyzes non-canonical purine nucleotides such as inosine triphosphate (ITP), deoxyinosine triphosphate (dITP) or xanthosine 5'-triphosphate (XTP) to their respective monophosphate derivatives. The enzyme does not distinguish between the deoxy- and ribose forms. Probably excludes non-canonical purines from RNA and DNA precursor pools, thus preventing their incorporation into RNA and DNA and avoiding chromosomal lesions.</text>
</comment>
<dbReference type="AlphaFoldDB" id="A0A7J6P4F4"/>
<comment type="caution">
    <text evidence="16">The sequence shown here is derived from an EMBL/GenBank/DDBJ whole genome shotgun (WGS) entry which is preliminary data.</text>
</comment>
<dbReference type="OrthoDB" id="6288734at2759"/>
<feature type="binding site" evidence="13">
    <location>
        <position position="204"/>
    </location>
    <ligand>
        <name>ITP</name>
        <dbReference type="ChEBI" id="CHEBI:61402"/>
    </ligand>
</feature>
<evidence type="ECO:0000256" key="5">
    <source>
        <dbReference type="ARBA" id="ARBA00022741"/>
    </source>
</evidence>
<keyword evidence="8 13" id="KW-0546">Nucleotide metabolism</keyword>
<evidence type="ECO:0000256" key="2">
    <source>
        <dbReference type="ARBA" id="ARBA00008023"/>
    </source>
</evidence>
<evidence type="ECO:0000256" key="10">
    <source>
        <dbReference type="ARBA" id="ARBA00093218"/>
    </source>
</evidence>
<comment type="catalytic activity">
    <reaction evidence="12">
        <text>N(6)-hydroxy-dATP + H2O = N(6)-hydroxy-dAMP + diphosphate + H(+)</text>
        <dbReference type="Rhea" id="RHEA:83971"/>
        <dbReference type="ChEBI" id="CHEBI:15377"/>
        <dbReference type="ChEBI" id="CHEBI:15378"/>
        <dbReference type="ChEBI" id="CHEBI:33019"/>
        <dbReference type="ChEBI" id="CHEBI:233529"/>
        <dbReference type="ChEBI" id="CHEBI:233530"/>
    </reaction>
    <physiologicalReaction direction="left-to-right" evidence="12">
        <dbReference type="Rhea" id="RHEA:83972"/>
    </physiologicalReaction>
</comment>
<name>A0A7J6P4F4_PEROL</name>
<dbReference type="GO" id="GO:0009117">
    <property type="term" value="P:nucleotide metabolic process"/>
    <property type="evidence" value="ECO:0007669"/>
    <property type="project" value="UniProtKB-KW"/>
</dbReference>
<keyword evidence="13" id="KW-0464">Manganese</keyword>
<dbReference type="GO" id="GO:0046872">
    <property type="term" value="F:metal ion binding"/>
    <property type="evidence" value="ECO:0007669"/>
    <property type="project" value="UniProtKB-KW"/>
</dbReference>
<protein>
    <recommendedName>
        <fullName evidence="13">Inosine triphosphate pyrophosphatase</fullName>
        <shortName evidence="13">ITPase</shortName>
        <shortName evidence="13">Inosine triphosphatase</shortName>
        <ecNumber evidence="13">3.6.1.66</ecNumber>
    </recommendedName>
    <alternativeName>
        <fullName evidence="13">Non-canonical purine NTP pyrophosphatase</fullName>
    </alternativeName>
    <alternativeName>
        <fullName evidence="13">Non-standard purine NTP pyrophosphatase</fullName>
    </alternativeName>
    <alternativeName>
        <fullName evidence="13">Nucleoside-triphosphate diphosphatase</fullName>
    </alternativeName>
    <alternativeName>
        <fullName evidence="13">Nucleoside-triphosphate pyrophosphatase</fullName>
        <shortName evidence="13">NTPase</shortName>
    </alternativeName>
    <alternativeName>
        <fullName evidence="13">XTP/dITP diphosphatase</fullName>
    </alternativeName>
</protein>
<evidence type="ECO:0000256" key="12">
    <source>
        <dbReference type="ARBA" id="ARBA00093271"/>
    </source>
</evidence>
<comment type="function">
    <text evidence="9">Pyrophosphatase that hydrolyzes the non-canonical purine nucleotides inosine triphosphate (ITP), deoxyinosine triphosphate (dITP) as well as 2'-deoxy-N-6-hydroxylaminopurine triphosphate (dHAPTP) and xanthosine 5'-triphosphate (XTP) to their respective monophosphate derivatives. The enzyme does not distinguish between the deoxy- and ribose forms. Probably excludes non-canonical purines from RNA and DNA precursor pools, thus preventing their incorporation into RNA and DNA and avoiding chromosomal lesions.</text>
</comment>
<reference evidence="16 17" key="1">
    <citation type="submission" date="2020-04" db="EMBL/GenBank/DDBJ databases">
        <title>Perkinsus olseni comparative genomics.</title>
        <authorList>
            <person name="Bogema D.R."/>
        </authorList>
    </citation>
    <scope>NUCLEOTIDE SEQUENCE [LARGE SCALE GENOMIC DNA]</scope>
    <source>
        <strain evidence="16">00978-12</strain>
    </source>
</reference>
<comment type="similarity">
    <text evidence="2 13 14">Belongs to the HAM1 NTPase family.</text>
</comment>
<evidence type="ECO:0000256" key="15">
    <source>
        <dbReference type="SAM" id="MobiDB-lite"/>
    </source>
</evidence>
<comment type="subcellular location">
    <subcellularLocation>
        <location evidence="1 13">Cytoplasm</location>
    </subcellularLocation>
</comment>
<evidence type="ECO:0000256" key="9">
    <source>
        <dbReference type="ARBA" id="ARBA00054940"/>
    </source>
</evidence>
<accession>A0A7J6P4F4</accession>
<dbReference type="PANTHER" id="PTHR11067">
    <property type="entry name" value="INOSINE TRIPHOSPHATE PYROPHOSPHATASE/HAM1 PROTEIN"/>
    <property type="match status" value="1"/>
</dbReference>
<evidence type="ECO:0000256" key="4">
    <source>
        <dbReference type="ARBA" id="ARBA00022723"/>
    </source>
</evidence>
<comment type="catalytic activity">
    <reaction evidence="11">
        <text>dITP + H2O = dIMP + diphosphate + H(+)</text>
        <dbReference type="Rhea" id="RHEA:28342"/>
        <dbReference type="ChEBI" id="CHEBI:15377"/>
        <dbReference type="ChEBI" id="CHEBI:15378"/>
        <dbReference type="ChEBI" id="CHEBI:33019"/>
        <dbReference type="ChEBI" id="CHEBI:61194"/>
        <dbReference type="ChEBI" id="CHEBI:61382"/>
        <dbReference type="EC" id="3.6.1.66"/>
    </reaction>
    <physiologicalReaction direction="left-to-right" evidence="11">
        <dbReference type="Rhea" id="RHEA:28343"/>
    </physiologicalReaction>
</comment>
<dbReference type="EMBL" id="JABANP010000088">
    <property type="protein sequence ID" value="KAF4690985.1"/>
    <property type="molecule type" value="Genomic_DNA"/>
</dbReference>
<evidence type="ECO:0000313" key="17">
    <source>
        <dbReference type="Proteomes" id="UP000541610"/>
    </source>
</evidence>
<comment type="cofactor">
    <cofactor evidence="13">
        <name>Mg(2+)</name>
        <dbReference type="ChEBI" id="CHEBI:18420"/>
    </cofactor>
    <cofactor evidence="13">
        <name>Mn(2+)</name>
        <dbReference type="ChEBI" id="CHEBI:29035"/>
    </cofactor>
    <text evidence="13">Binds 1 divalent metal cation per subunit; can use either Mg(2+) or Mn(2+).</text>
</comment>
<evidence type="ECO:0000256" key="1">
    <source>
        <dbReference type="ARBA" id="ARBA00004496"/>
    </source>
</evidence>
<evidence type="ECO:0000256" key="14">
    <source>
        <dbReference type="RuleBase" id="RU003781"/>
    </source>
</evidence>
<comment type="catalytic activity">
    <reaction evidence="10">
        <text>ITP + H2O = IMP + diphosphate + H(+)</text>
        <dbReference type="Rhea" id="RHEA:29399"/>
        <dbReference type="ChEBI" id="CHEBI:15377"/>
        <dbReference type="ChEBI" id="CHEBI:15378"/>
        <dbReference type="ChEBI" id="CHEBI:33019"/>
        <dbReference type="ChEBI" id="CHEBI:58053"/>
        <dbReference type="ChEBI" id="CHEBI:61402"/>
        <dbReference type="EC" id="3.6.1.66"/>
    </reaction>
    <physiologicalReaction direction="left-to-right" evidence="10">
        <dbReference type="Rhea" id="RHEA:29400"/>
    </physiologicalReaction>
</comment>
<feature type="binding site" evidence="13">
    <location>
        <position position="324"/>
    </location>
    <ligand>
        <name>ITP</name>
        <dbReference type="ChEBI" id="CHEBI:61402"/>
    </ligand>
</feature>
<dbReference type="PANTHER" id="PTHR11067:SF9">
    <property type="entry name" value="INOSINE TRIPHOSPHATE PYROPHOSPHATASE"/>
    <property type="match status" value="1"/>
</dbReference>
<dbReference type="InterPro" id="IPR027502">
    <property type="entry name" value="ITPase"/>
</dbReference>
<keyword evidence="7 13" id="KW-0460">Magnesium</keyword>
<dbReference type="GO" id="GO:0009204">
    <property type="term" value="P:deoxyribonucleoside triphosphate catabolic process"/>
    <property type="evidence" value="ECO:0007669"/>
    <property type="project" value="UniProtKB-UniRule"/>
</dbReference>
<keyword evidence="3 13" id="KW-0963">Cytoplasm</keyword>
<dbReference type="HAMAP" id="MF_03148">
    <property type="entry name" value="HAM1_NTPase"/>
    <property type="match status" value="1"/>
</dbReference>
<dbReference type="Gene3D" id="3.90.950.10">
    <property type="match status" value="1"/>
</dbReference>
<organism evidence="16 17">
    <name type="scientific">Perkinsus olseni</name>
    <name type="common">Perkinsus atlanticus</name>
    <dbReference type="NCBI Taxonomy" id="32597"/>
    <lineage>
        <taxon>Eukaryota</taxon>
        <taxon>Sar</taxon>
        <taxon>Alveolata</taxon>
        <taxon>Perkinsozoa</taxon>
        <taxon>Perkinsea</taxon>
        <taxon>Perkinsida</taxon>
        <taxon>Perkinsidae</taxon>
        <taxon>Perkinsus</taxon>
    </lineage>
</organism>
<keyword evidence="4 13" id="KW-0479">Metal-binding</keyword>
<dbReference type="GO" id="GO:0005737">
    <property type="term" value="C:cytoplasm"/>
    <property type="evidence" value="ECO:0007669"/>
    <property type="project" value="UniProtKB-SubCell"/>
</dbReference>
<dbReference type="NCBIfam" id="TIGR00042">
    <property type="entry name" value="RdgB/HAM1 family non-canonical purine NTP pyrophosphatase"/>
    <property type="match status" value="1"/>
</dbReference>
<feature type="binding site" evidence="13">
    <location>
        <position position="191"/>
    </location>
    <ligand>
        <name>Mg(2+)</name>
        <dbReference type="ChEBI" id="CHEBI:18420"/>
    </ligand>
</feature>
<dbReference type="FunFam" id="3.90.950.10:FF:000003">
    <property type="entry name" value="Inosine triphosphate pyrophosphatase"/>
    <property type="match status" value="1"/>
</dbReference>
<evidence type="ECO:0000256" key="8">
    <source>
        <dbReference type="ARBA" id="ARBA00023080"/>
    </source>
</evidence>
<evidence type="ECO:0000256" key="11">
    <source>
        <dbReference type="ARBA" id="ARBA00093255"/>
    </source>
</evidence>
<dbReference type="InterPro" id="IPR002637">
    <property type="entry name" value="RdgB/HAM1"/>
</dbReference>
<evidence type="ECO:0000256" key="13">
    <source>
        <dbReference type="HAMAP-Rule" id="MF_03148"/>
    </source>
</evidence>
<dbReference type="Pfam" id="PF01725">
    <property type="entry name" value="Ham1p_like"/>
    <property type="match status" value="1"/>
</dbReference>
<feature type="binding site" evidence="13">
    <location>
        <begin position="222"/>
        <end position="223"/>
    </location>
    <ligand>
        <name>ITP</name>
        <dbReference type="ChEBI" id="CHEBI:61402"/>
    </ligand>
</feature>
<comment type="subunit">
    <text evidence="13">Homodimer.</text>
</comment>
<evidence type="ECO:0000256" key="3">
    <source>
        <dbReference type="ARBA" id="ARBA00022490"/>
    </source>
</evidence>
<dbReference type="GO" id="GO:0036222">
    <property type="term" value="F:XTP diphosphatase activity"/>
    <property type="evidence" value="ECO:0007669"/>
    <property type="project" value="UniProtKB-UniRule"/>
</dbReference>
<dbReference type="GO" id="GO:0000166">
    <property type="term" value="F:nucleotide binding"/>
    <property type="evidence" value="ECO:0007669"/>
    <property type="project" value="UniProtKB-KW"/>
</dbReference>
<dbReference type="EC" id="3.6.1.66" evidence="13"/>
<feature type="binding site" evidence="13">
    <location>
        <begin position="163"/>
        <end position="168"/>
    </location>
    <ligand>
        <name>ITP</name>
        <dbReference type="ChEBI" id="CHEBI:61402"/>
    </ligand>
</feature>
<evidence type="ECO:0000256" key="6">
    <source>
        <dbReference type="ARBA" id="ARBA00022801"/>
    </source>
</evidence>
<feature type="binding site" evidence="13">
    <location>
        <begin position="329"/>
        <end position="330"/>
    </location>
    <ligand>
        <name>ITP</name>
        <dbReference type="ChEBI" id="CHEBI:61402"/>
    </ligand>
</feature>
<feature type="region of interest" description="Disordered" evidence="15">
    <location>
        <begin position="1"/>
        <end position="23"/>
    </location>
</feature>
<proteinExistence type="inferred from homology"/>
<feature type="binding site" evidence="13">
    <location>
        <position position="222"/>
    </location>
    <ligand>
        <name>Mg(2+)</name>
        <dbReference type="ChEBI" id="CHEBI:18420"/>
    </ligand>
</feature>
<sequence>MISSTHNTTNNNKSYGVDESVGESKEKMHSISAFTSGKLQQEEEEGNVVLSDPSQFCTSSCVAYHVCTSSQDYTHQEVQQYFDCPLDDLKLQMKRHLYEISYKLRMNCHHTYLDNQPVEFIGGTTLDGGLVRYLKDVCPEMDNVWPNAKQQKLAAKGAITFVTGNVNKLREVQQIIGDTIKFDNVKLDLPEYQGASPEEISKQKCLEAYNRLDGCSKVMVEDTCLGFNAMHGLPGPYIKWFLEKLGHDGLNRMLEGFDDKSAQARCTFAYYDGTTDEPLTFTGITNGIIVPPRGPNNFGWDPIFQPNEDGTTGKTYAEMTKDEKNSLSHRSRALDKLKEFLLSDTHNN</sequence>
<feature type="compositionally biased region" description="Low complexity" evidence="15">
    <location>
        <begin position="1"/>
        <end position="14"/>
    </location>
</feature>
<evidence type="ECO:0000313" key="16">
    <source>
        <dbReference type="EMBL" id="KAF4690985.1"/>
    </source>
</evidence>
<comment type="catalytic activity">
    <reaction evidence="13">
        <text>XTP + H2O = XMP + diphosphate + H(+)</text>
        <dbReference type="Rhea" id="RHEA:28610"/>
        <dbReference type="ChEBI" id="CHEBI:15377"/>
        <dbReference type="ChEBI" id="CHEBI:15378"/>
        <dbReference type="ChEBI" id="CHEBI:33019"/>
        <dbReference type="ChEBI" id="CHEBI:57464"/>
        <dbReference type="ChEBI" id="CHEBI:61314"/>
        <dbReference type="EC" id="3.6.1.66"/>
    </reaction>
</comment>
<evidence type="ECO:0000256" key="7">
    <source>
        <dbReference type="ARBA" id="ARBA00022842"/>
    </source>
</evidence>
<keyword evidence="6 13" id="KW-0378">Hydrolase</keyword>
<feature type="binding site" evidence="13">
    <location>
        <begin position="298"/>
        <end position="301"/>
    </location>
    <ligand>
        <name>ITP</name>
        <dbReference type="ChEBI" id="CHEBI:61402"/>
    </ligand>
</feature>
<dbReference type="Proteomes" id="UP000541610">
    <property type="component" value="Unassembled WGS sequence"/>
</dbReference>
<dbReference type="InterPro" id="IPR029001">
    <property type="entry name" value="ITPase-like_fam"/>
</dbReference>
<keyword evidence="5 13" id="KW-0547">Nucleotide-binding</keyword>
<dbReference type="CDD" id="cd00515">
    <property type="entry name" value="HAM1"/>
    <property type="match status" value="1"/>
</dbReference>